<dbReference type="Proteomes" id="UP000063234">
    <property type="component" value="Chromosome"/>
</dbReference>
<dbReference type="InterPro" id="IPR029063">
    <property type="entry name" value="SAM-dependent_MTases_sf"/>
</dbReference>
<dbReference type="GO" id="GO:0006355">
    <property type="term" value="P:regulation of DNA-templated transcription"/>
    <property type="evidence" value="ECO:0007669"/>
    <property type="project" value="InterPro"/>
</dbReference>
<evidence type="ECO:0000313" key="7">
    <source>
        <dbReference type="EMBL" id="BAT72243.1"/>
    </source>
</evidence>
<dbReference type="GO" id="GO:0003723">
    <property type="term" value="F:RNA binding"/>
    <property type="evidence" value="ECO:0007669"/>
    <property type="project" value="UniProtKB-UniRule"/>
</dbReference>
<feature type="binding site" evidence="5">
    <location>
        <position position="331"/>
    </location>
    <ligand>
        <name>S-adenosyl-L-methionine</name>
        <dbReference type="ChEBI" id="CHEBI:59789"/>
    </ligand>
</feature>
<dbReference type="OrthoDB" id="9810297at2"/>
<dbReference type="EMBL" id="AP013035">
    <property type="protein sequence ID" value="BAT72243.1"/>
    <property type="molecule type" value="Genomic_DNA"/>
</dbReference>
<feature type="binding site" evidence="5">
    <location>
        <position position="315"/>
    </location>
    <ligand>
        <name>S-adenosyl-L-methionine</name>
        <dbReference type="ChEBI" id="CHEBI:59789"/>
    </ligand>
</feature>
<dbReference type="Pfam" id="PF01189">
    <property type="entry name" value="Methyltr_RsmB-F"/>
    <property type="match status" value="1"/>
</dbReference>
<dbReference type="Gene3D" id="3.40.50.150">
    <property type="entry name" value="Vaccinia Virus protein VP39"/>
    <property type="match status" value="1"/>
</dbReference>
<dbReference type="SUPFAM" id="SSF53335">
    <property type="entry name" value="S-adenosyl-L-methionine-dependent methyltransferases"/>
    <property type="match status" value="1"/>
</dbReference>
<dbReference type="PANTHER" id="PTHR22807">
    <property type="entry name" value="NOP2 YEAST -RELATED NOL1/NOP2/FMU SUN DOMAIN-CONTAINING"/>
    <property type="match status" value="1"/>
</dbReference>
<dbReference type="Pfam" id="PF22458">
    <property type="entry name" value="RsmF-B_ferredox"/>
    <property type="match status" value="1"/>
</dbReference>
<evidence type="ECO:0000313" key="8">
    <source>
        <dbReference type="Proteomes" id="UP000063234"/>
    </source>
</evidence>
<name>A0A0S3QVB9_THET7</name>
<dbReference type="SUPFAM" id="SSF48013">
    <property type="entry name" value="NusB-like"/>
    <property type="match status" value="1"/>
</dbReference>
<feature type="binding site" evidence="5">
    <location>
        <position position="288"/>
    </location>
    <ligand>
        <name>S-adenosyl-L-methionine</name>
        <dbReference type="ChEBI" id="CHEBI:59789"/>
    </ligand>
</feature>
<evidence type="ECO:0000256" key="2">
    <source>
        <dbReference type="ARBA" id="ARBA00022679"/>
    </source>
</evidence>
<dbReference type="GO" id="GO:0008173">
    <property type="term" value="F:RNA methyltransferase activity"/>
    <property type="evidence" value="ECO:0007669"/>
    <property type="project" value="InterPro"/>
</dbReference>
<sequence length="430" mass="50152">MAGGANTLYSQGVELAVRVIELLEINRDLVLARELIYKKYDFNPKAREMATVITNEVGRRWGVINRMIEEVQEEPLEKSSSLLRAVLRVGAFEVYYNNKHPNYFIKALTPFFKKKRVRRGFLNRLRHVLFGIQKFRIKPSADIVEWAFWHMFFPKWAAERLIEQFGQEKAIKLMEAMNQHPAMAVRVNTQKIEVRELASRFIERYNYELEISQIYPFIKLSKTYPVMRTPEYEAGLFTVQDPNTAVGVSKLIKILPEKASILDACAAPGRKSSMIRQLRPDIRLICNDISMMRMKKLVDEFNRLNLPLPDLIISDAAQLPLKQQFDTVHADLPCSGSGTWGKHPERKWLTTPTRYLECVETQRKLIRALVPYVKPNRYLLFSTCSIWKEENEENVKWIEENFPFKCIEMKRMDPSGGSTGFFYALLKRIC</sequence>
<dbReference type="EC" id="2.1.1.176" evidence="7"/>
<evidence type="ECO:0000256" key="4">
    <source>
        <dbReference type="ARBA" id="ARBA00022884"/>
    </source>
</evidence>
<evidence type="ECO:0000259" key="6">
    <source>
        <dbReference type="PROSITE" id="PS51686"/>
    </source>
</evidence>
<dbReference type="RefSeq" id="WP_068550244.1">
    <property type="nucleotide sequence ID" value="NZ_AP013035.1"/>
</dbReference>
<dbReference type="PROSITE" id="PS51686">
    <property type="entry name" value="SAM_MT_RSMB_NOP"/>
    <property type="match status" value="1"/>
</dbReference>
<dbReference type="InterPro" id="IPR023267">
    <property type="entry name" value="RCMT"/>
</dbReference>
<feature type="active site" description="Nucleophile" evidence="5">
    <location>
        <position position="384"/>
    </location>
</feature>
<dbReference type="STRING" id="1298851.TST_1456"/>
<dbReference type="KEGG" id="ttk:TST_1456"/>
<keyword evidence="1 5" id="KW-0489">Methyltransferase</keyword>
<dbReference type="PANTHER" id="PTHR22807:SF30">
    <property type="entry name" value="28S RRNA (CYTOSINE(4447)-C(5))-METHYLTRANSFERASE-RELATED"/>
    <property type="match status" value="1"/>
</dbReference>
<dbReference type="Pfam" id="PF01029">
    <property type="entry name" value="NusB"/>
    <property type="match status" value="1"/>
</dbReference>
<protein>
    <submittedName>
        <fullName evidence="7">16S rRNA (Cytosine967-C5)-methyltransferase</fullName>
        <ecNumber evidence="7">2.1.1.176</ecNumber>
    </submittedName>
</protein>
<dbReference type="PRINTS" id="PR02008">
    <property type="entry name" value="RCMTFAMILY"/>
</dbReference>
<keyword evidence="4 5" id="KW-0694">RNA-binding</keyword>
<dbReference type="InterPro" id="IPR001678">
    <property type="entry name" value="MeTrfase_RsmB-F_NOP2_dom"/>
</dbReference>
<keyword evidence="3 5" id="KW-0949">S-adenosyl-L-methionine</keyword>
<dbReference type="Gene3D" id="1.10.940.10">
    <property type="entry name" value="NusB-like"/>
    <property type="match status" value="1"/>
</dbReference>
<organism evidence="7 8">
    <name type="scientific">Thermosulfidibacter takaii (strain DSM 17441 / JCM 13301 / NBRC 103674 / ABI70S6)</name>
    <dbReference type="NCBI Taxonomy" id="1298851"/>
    <lineage>
        <taxon>Bacteria</taxon>
        <taxon>Pseudomonadati</taxon>
        <taxon>Thermosulfidibacterota</taxon>
        <taxon>Thermosulfidibacteria</taxon>
        <taxon>Thermosulfidibacterales</taxon>
        <taxon>Thermosulfidibacteraceae</taxon>
    </lineage>
</organism>
<dbReference type="GO" id="GO:0001510">
    <property type="term" value="P:RNA methylation"/>
    <property type="evidence" value="ECO:0007669"/>
    <property type="project" value="InterPro"/>
</dbReference>
<evidence type="ECO:0000256" key="3">
    <source>
        <dbReference type="ARBA" id="ARBA00022691"/>
    </source>
</evidence>
<dbReference type="CDD" id="cd02440">
    <property type="entry name" value="AdoMet_MTases"/>
    <property type="match status" value="1"/>
</dbReference>
<dbReference type="InterPro" id="IPR035926">
    <property type="entry name" value="NusB-like_sf"/>
</dbReference>
<comment type="caution">
    <text evidence="5">Lacks conserved residue(s) required for the propagation of feature annotation.</text>
</comment>
<evidence type="ECO:0000256" key="5">
    <source>
        <dbReference type="PROSITE-ProRule" id="PRU01023"/>
    </source>
</evidence>
<keyword evidence="8" id="KW-1185">Reference proteome</keyword>
<proteinExistence type="inferred from homology"/>
<evidence type="ECO:0000256" key="1">
    <source>
        <dbReference type="ARBA" id="ARBA00022603"/>
    </source>
</evidence>
<reference evidence="8" key="1">
    <citation type="journal article" date="2018" name="Science">
        <title>A primordial and reversible TCA cycle in a facultatively chemolithoautotrophic thermophile.</title>
        <authorList>
            <person name="Nunoura T."/>
            <person name="Chikaraishi Y."/>
            <person name="Izaki R."/>
            <person name="Suwa T."/>
            <person name="Sato T."/>
            <person name="Harada T."/>
            <person name="Mori K."/>
            <person name="Kato Y."/>
            <person name="Miyazaki M."/>
            <person name="Shimamura S."/>
            <person name="Yanagawa K."/>
            <person name="Shuto A."/>
            <person name="Ohkouchi N."/>
            <person name="Fujita N."/>
            <person name="Takaki Y."/>
            <person name="Atomi H."/>
            <person name="Takai K."/>
        </authorList>
    </citation>
    <scope>NUCLEOTIDE SEQUENCE [LARGE SCALE GENOMIC DNA]</scope>
    <source>
        <strain evidence="8">DSM 17441 / JCM 13301 / NBRC 103674 / ABI70S6</strain>
    </source>
</reference>
<feature type="domain" description="SAM-dependent MTase RsmB/NOP-type" evidence="6">
    <location>
        <begin position="173"/>
        <end position="430"/>
    </location>
</feature>
<dbReference type="InterPro" id="IPR054728">
    <property type="entry name" value="RsmB-like_ferredoxin"/>
</dbReference>
<dbReference type="Gene3D" id="3.30.70.1170">
    <property type="entry name" value="Sun protein, domain 3"/>
    <property type="match status" value="1"/>
</dbReference>
<comment type="similarity">
    <text evidence="5">Belongs to the class I-like SAM-binding methyltransferase superfamily. RsmB/NOP family.</text>
</comment>
<accession>A0A0S3QVB9</accession>
<dbReference type="InterPro" id="IPR049560">
    <property type="entry name" value="MeTrfase_RsmB-F_NOP2_cat"/>
</dbReference>
<dbReference type="InterPro" id="IPR006027">
    <property type="entry name" value="NusB_RsmB_TIM44"/>
</dbReference>
<dbReference type="AlphaFoldDB" id="A0A0S3QVB9"/>
<keyword evidence="2 5" id="KW-0808">Transferase</keyword>
<gene>
    <name evidence="7" type="ORF">TST_1456</name>
</gene>